<comment type="subcellular location">
    <subcellularLocation>
        <location evidence="1">Cell membrane</location>
        <topology evidence="1">Multi-pass membrane protein</topology>
    </subcellularLocation>
</comment>
<sequence>MDSNEHIEDEVYYNRIVTASLRIGFIALLLLLSYVILKPFLILVVWSIIIAVGIYPIFLTLSKSLGDKKKLASTIIVLTALALIIVPSVLMLNSTVESVQDLKMDFEAGTLSVPPPSQDIAEWPVIGKSVYDIWSKASTNLESTLVEFEPQIKEFIPKLLDSIAGLGSTILLTIISIIIAGVLLLKPESSEETTHKVFRLLIGKDSKELTDITIMTIRSVVQGILGIAIIQSVAAGILMFAFGIPGAGLWALIVLFLAIIQLPPALVLVPIAIYGFGIMGTTPAVIFLILAIIISASDAFLKPLFLGRGIDIPMLVILLGAIGGVIVFGILGLFIGAVVLAIAYKMFQALVNEKVWIK</sequence>
<dbReference type="Pfam" id="PF01594">
    <property type="entry name" value="AI-2E_transport"/>
    <property type="match status" value="1"/>
</dbReference>
<feature type="transmembrane region" description="Helical" evidence="8">
    <location>
        <begin position="71"/>
        <end position="92"/>
    </location>
</feature>
<keyword evidence="3" id="KW-0813">Transport</keyword>
<accession>A0A3B1CX65</accession>
<evidence type="ECO:0000256" key="6">
    <source>
        <dbReference type="ARBA" id="ARBA00022989"/>
    </source>
</evidence>
<evidence type="ECO:0000256" key="8">
    <source>
        <dbReference type="SAM" id="Phobius"/>
    </source>
</evidence>
<dbReference type="AlphaFoldDB" id="A0A3B1CX65"/>
<dbReference type="PANTHER" id="PTHR21716:SF67">
    <property type="entry name" value="TRANSPORT PROTEIN YDIK-RELATED"/>
    <property type="match status" value="1"/>
</dbReference>
<feature type="transmembrane region" description="Helical" evidence="8">
    <location>
        <begin position="12"/>
        <end position="34"/>
    </location>
</feature>
<organism evidence="9">
    <name type="scientific">hydrothermal vent metagenome</name>
    <dbReference type="NCBI Taxonomy" id="652676"/>
    <lineage>
        <taxon>unclassified sequences</taxon>
        <taxon>metagenomes</taxon>
        <taxon>ecological metagenomes</taxon>
    </lineage>
</organism>
<keyword evidence="4" id="KW-1003">Cell membrane</keyword>
<keyword evidence="6 8" id="KW-1133">Transmembrane helix</keyword>
<gene>
    <name evidence="9" type="ORF">MNBD_IGNAVI01-2899</name>
</gene>
<proteinExistence type="inferred from homology"/>
<name>A0A3B1CX65_9ZZZZ</name>
<dbReference type="EMBL" id="UOGD01000415">
    <property type="protein sequence ID" value="VAX28464.1"/>
    <property type="molecule type" value="Genomic_DNA"/>
</dbReference>
<feature type="transmembrane region" description="Helical" evidence="8">
    <location>
        <begin position="285"/>
        <end position="306"/>
    </location>
</feature>
<evidence type="ECO:0000256" key="7">
    <source>
        <dbReference type="ARBA" id="ARBA00023136"/>
    </source>
</evidence>
<comment type="similarity">
    <text evidence="2">Belongs to the autoinducer-2 exporter (AI-2E) (TC 2.A.86) family.</text>
</comment>
<evidence type="ECO:0000256" key="4">
    <source>
        <dbReference type="ARBA" id="ARBA00022475"/>
    </source>
</evidence>
<dbReference type="GO" id="GO:0005886">
    <property type="term" value="C:plasma membrane"/>
    <property type="evidence" value="ECO:0007669"/>
    <property type="project" value="UniProtKB-SubCell"/>
</dbReference>
<feature type="transmembrane region" description="Helical" evidence="8">
    <location>
        <begin position="40"/>
        <end position="59"/>
    </location>
</feature>
<evidence type="ECO:0000256" key="3">
    <source>
        <dbReference type="ARBA" id="ARBA00022448"/>
    </source>
</evidence>
<dbReference type="PANTHER" id="PTHR21716">
    <property type="entry name" value="TRANSMEMBRANE PROTEIN"/>
    <property type="match status" value="1"/>
</dbReference>
<feature type="transmembrane region" description="Helical" evidence="8">
    <location>
        <begin position="224"/>
        <end position="244"/>
    </location>
</feature>
<evidence type="ECO:0000256" key="1">
    <source>
        <dbReference type="ARBA" id="ARBA00004651"/>
    </source>
</evidence>
<evidence type="ECO:0000256" key="5">
    <source>
        <dbReference type="ARBA" id="ARBA00022692"/>
    </source>
</evidence>
<keyword evidence="5 8" id="KW-0812">Transmembrane</keyword>
<feature type="transmembrane region" description="Helical" evidence="8">
    <location>
        <begin position="312"/>
        <end position="344"/>
    </location>
</feature>
<evidence type="ECO:0000313" key="9">
    <source>
        <dbReference type="EMBL" id="VAX28464.1"/>
    </source>
</evidence>
<evidence type="ECO:0000256" key="2">
    <source>
        <dbReference type="ARBA" id="ARBA00009773"/>
    </source>
</evidence>
<reference evidence="9" key="1">
    <citation type="submission" date="2018-06" db="EMBL/GenBank/DDBJ databases">
        <authorList>
            <person name="Zhirakovskaya E."/>
        </authorList>
    </citation>
    <scope>NUCLEOTIDE SEQUENCE</scope>
</reference>
<protein>
    <submittedName>
        <fullName evidence="9">Putative membrane protein</fullName>
    </submittedName>
</protein>
<dbReference type="InterPro" id="IPR002549">
    <property type="entry name" value="AI-2E-like"/>
</dbReference>
<keyword evidence="7 8" id="KW-0472">Membrane</keyword>
<feature type="transmembrane region" description="Helical" evidence="8">
    <location>
        <begin position="250"/>
        <end position="273"/>
    </location>
</feature>
<feature type="transmembrane region" description="Helical" evidence="8">
    <location>
        <begin position="163"/>
        <end position="185"/>
    </location>
</feature>